<gene>
    <name evidence="1" type="ORF">SAMN04487949_1428</name>
</gene>
<proteinExistence type="predicted"/>
<dbReference type="Proteomes" id="UP000199451">
    <property type="component" value="Unassembled WGS sequence"/>
</dbReference>
<organism evidence="1 2">
    <name type="scientific">Halogranum gelatinilyticum</name>
    <dbReference type="NCBI Taxonomy" id="660521"/>
    <lineage>
        <taxon>Archaea</taxon>
        <taxon>Methanobacteriati</taxon>
        <taxon>Methanobacteriota</taxon>
        <taxon>Stenosarchaea group</taxon>
        <taxon>Halobacteria</taxon>
        <taxon>Halobacteriales</taxon>
        <taxon>Haloferacaceae</taxon>
    </lineage>
</organism>
<protein>
    <submittedName>
        <fullName evidence="1">SipW-cognate class signal peptide</fullName>
    </submittedName>
</protein>
<dbReference type="PROSITE" id="PS51318">
    <property type="entry name" value="TAT"/>
    <property type="match status" value="1"/>
</dbReference>
<dbReference type="NCBIfam" id="TIGR04088">
    <property type="entry name" value="cognate_SipW"/>
    <property type="match status" value="1"/>
</dbReference>
<dbReference type="InterPro" id="IPR023833">
    <property type="entry name" value="Signal_pept_SipW-depend-type"/>
</dbReference>
<dbReference type="AlphaFoldDB" id="A0A1G9SN22"/>
<dbReference type="EMBL" id="FNHL01000002">
    <property type="protein sequence ID" value="SDM36814.1"/>
    <property type="molecule type" value="Genomic_DNA"/>
</dbReference>
<dbReference type="InterPro" id="IPR006311">
    <property type="entry name" value="TAT_signal"/>
</dbReference>
<evidence type="ECO:0000313" key="1">
    <source>
        <dbReference type="EMBL" id="SDM36814.1"/>
    </source>
</evidence>
<reference evidence="2" key="1">
    <citation type="submission" date="2016-10" db="EMBL/GenBank/DDBJ databases">
        <authorList>
            <person name="Varghese N."/>
            <person name="Submissions S."/>
        </authorList>
    </citation>
    <scope>NUCLEOTIDE SEQUENCE [LARGE SCALE GENOMIC DNA]</scope>
    <source>
        <strain evidence="2">CGMCC 1.10119</strain>
    </source>
</reference>
<accession>A0A1G9SN22</accession>
<keyword evidence="2" id="KW-1185">Reference proteome</keyword>
<sequence>MTTNTNFRISRRKVLAGLGTIGVASAGAGLGTTAFFSDTESVNGWLQAGRVDLLVDYRTTYMPWLDLSDADERSRLIGSGMSGNAAPLPDEPMTYVIGQAPDVRVDGGEDDGSVLSRAAWGDLFSDSAFNAAVCADGLDAGDLPEDVRLHSGNGSLGATDFVDGDAGVFVDLADIKPKDRGETTFSLHLCGNPVYLFVHSETDESRTGENTVYEPEVFEGFAEDEASDLAKYVHVRFWYDEDCENDPDEAPENFLYQGSLHGFLELTSRDEYGLQLNTQRDGLTVPKGNCFDPGVYCYGLEWALGCDAAEFEAQPSTRVVMVENSEGELEPTRLNDMREELEFEGLPLDANRVQSDSVGFELTYRAEQCRHRECAAEVDVSTGVADWQLTSAPAPITAGDGVSAPVFTGDVLAWQDPAAIGDAPADCRWLVPDPEFDSNDGRLAPEGEYVYELEFTVPSTATRSACYLDLMAAVDDEGDLEVTYNGDTVTPTQGSFNNQQEPDDNWQEAVAFTIDLESEGPHTLVATVRNDGESEGFDANNPNPTGLLICGSLKCDCEPQPTEENSVV</sequence>
<name>A0A1G9SN22_9EURY</name>
<evidence type="ECO:0000313" key="2">
    <source>
        <dbReference type="Proteomes" id="UP000199451"/>
    </source>
</evidence>
<dbReference type="RefSeq" id="WP_244509946.1">
    <property type="nucleotide sequence ID" value="NZ_FNHL01000002.1"/>
</dbReference>
<dbReference type="STRING" id="660521.SAMN04487949_1428"/>